<proteinExistence type="inferred from homology"/>
<protein>
    <submittedName>
        <fullName evidence="8">VirD4-like conjugal transfer protein, CD1115 family</fullName>
    </submittedName>
</protein>
<dbReference type="InterPro" id="IPR027417">
    <property type="entry name" value="P-loop_NTPase"/>
</dbReference>
<dbReference type="EMBL" id="JBFNFH010000007">
    <property type="protein sequence ID" value="MFM1524826.1"/>
    <property type="molecule type" value="Genomic_DNA"/>
</dbReference>
<keyword evidence="4 7" id="KW-0812">Transmembrane</keyword>
<name>A0ABW9F616_9FIRM</name>
<evidence type="ECO:0000256" key="5">
    <source>
        <dbReference type="ARBA" id="ARBA00022989"/>
    </source>
</evidence>
<evidence type="ECO:0000256" key="1">
    <source>
        <dbReference type="ARBA" id="ARBA00004651"/>
    </source>
</evidence>
<feature type="transmembrane region" description="Helical" evidence="7">
    <location>
        <begin position="54"/>
        <end position="71"/>
    </location>
</feature>
<dbReference type="CDD" id="cd01127">
    <property type="entry name" value="TrwB_TraG_TraD_VirD4"/>
    <property type="match status" value="1"/>
</dbReference>
<dbReference type="RefSeq" id="WP_408126521.1">
    <property type="nucleotide sequence ID" value="NZ_JBFNFH010000007.1"/>
</dbReference>
<dbReference type="InterPro" id="IPR051539">
    <property type="entry name" value="T4SS-coupling_protein"/>
</dbReference>
<dbReference type="Pfam" id="PF02534">
    <property type="entry name" value="T4SS-DNA_transf"/>
    <property type="match status" value="1"/>
</dbReference>
<evidence type="ECO:0000256" key="2">
    <source>
        <dbReference type="ARBA" id="ARBA00008806"/>
    </source>
</evidence>
<comment type="caution">
    <text evidence="8">The sequence shown here is derived from an EMBL/GenBank/DDBJ whole genome shotgun (WGS) entry which is preliminary data.</text>
</comment>
<dbReference type="Gene3D" id="3.40.50.300">
    <property type="entry name" value="P-loop containing nucleotide triphosphate hydrolases"/>
    <property type="match status" value="1"/>
</dbReference>
<dbReference type="SUPFAM" id="SSF52540">
    <property type="entry name" value="P-loop containing nucleoside triphosphate hydrolases"/>
    <property type="match status" value="1"/>
</dbReference>
<dbReference type="Proteomes" id="UP001629536">
    <property type="component" value="Unassembled WGS sequence"/>
</dbReference>
<dbReference type="PANTHER" id="PTHR37937:SF1">
    <property type="entry name" value="CONJUGATIVE TRANSFER: DNA TRANSPORT"/>
    <property type="match status" value="1"/>
</dbReference>
<comment type="subcellular location">
    <subcellularLocation>
        <location evidence="1">Cell membrane</location>
        <topology evidence="1">Multi-pass membrane protein</topology>
    </subcellularLocation>
</comment>
<reference evidence="8 9" key="1">
    <citation type="journal article" date="2024" name="Front. Microbiol.">
        <title>Pangenomic and biochemical analyses of Helcococcus ovis reveal widespread tetracycline resistance and a novel bacterial species, Helcococcus bovis.</title>
        <authorList>
            <person name="Cunha F."/>
            <person name="Zhai Y."/>
            <person name="Casaro S."/>
            <person name="Jones K.L."/>
            <person name="Hernandez M."/>
            <person name="Bisinotto R.S."/>
            <person name="Kariyawasam S."/>
            <person name="Brown M.B."/>
            <person name="Phillips A."/>
            <person name="Jeong K.C."/>
            <person name="Galvao K.N."/>
        </authorList>
    </citation>
    <scope>NUCLEOTIDE SEQUENCE [LARGE SCALE GENOMIC DNA]</scope>
    <source>
        <strain evidence="8 9">KG197</strain>
    </source>
</reference>
<evidence type="ECO:0000256" key="7">
    <source>
        <dbReference type="SAM" id="Phobius"/>
    </source>
</evidence>
<dbReference type="InterPro" id="IPR003688">
    <property type="entry name" value="TraG/VirD4"/>
</dbReference>
<evidence type="ECO:0000313" key="9">
    <source>
        <dbReference type="Proteomes" id="UP001629536"/>
    </source>
</evidence>
<dbReference type="NCBIfam" id="NF045973">
    <property type="entry name" value="conju_CD1115"/>
    <property type="match status" value="1"/>
</dbReference>
<evidence type="ECO:0000256" key="6">
    <source>
        <dbReference type="ARBA" id="ARBA00023136"/>
    </source>
</evidence>
<keyword evidence="5 7" id="KW-1133">Transmembrane helix</keyword>
<keyword evidence="9" id="KW-1185">Reference proteome</keyword>
<accession>A0ABW9F616</accession>
<feature type="transmembrane region" description="Helical" evidence="7">
    <location>
        <begin position="12"/>
        <end position="34"/>
    </location>
</feature>
<evidence type="ECO:0000256" key="4">
    <source>
        <dbReference type="ARBA" id="ARBA00022692"/>
    </source>
</evidence>
<organism evidence="8 9">
    <name type="scientific">Helcococcus bovis</name>
    <dbReference type="NCBI Taxonomy" id="3153252"/>
    <lineage>
        <taxon>Bacteria</taxon>
        <taxon>Bacillati</taxon>
        <taxon>Bacillota</taxon>
        <taxon>Tissierellia</taxon>
        <taxon>Tissierellales</taxon>
        <taxon>Peptoniphilaceae</taxon>
        <taxon>Helcococcus</taxon>
    </lineage>
</organism>
<keyword evidence="3" id="KW-1003">Cell membrane</keyword>
<evidence type="ECO:0000256" key="3">
    <source>
        <dbReference type="ARBA" id="ARBA00022475"/>
    </source>
</evidence>
<keyword evidence="6 7" id="KW-0472">Membrane</keyword>
<gene>
    <name evidence="8" type="ORF">ABGF40_03995</name>
</gene>
<dbReference type="PANTHER" id="PTHR37937">
    <property type="entry name" value="CONJUGATIVE TRANSFER: DNA TRANSPORT"/>
    <property type="match status" value="1"/>
</dbReference>
<evidence type="ECO:0000313" key="8">
    <source>
        <dbReference type="EMBL" id="MFM1524826.1"/>
    </source>
</evidence>
<sequence>MKNTKNLFSKNIVLIFEISVFTFLAYIINNILYMLRVNNFNKNFFEELNISFDISDILFTIFFTFIIYIAYKQYSKNRKIKLKMLKHKNKEYGSAEWGSAEDIAPFIDKDFSRNILFTETERLTLEIEREDFKLNRNHNSIIVGMPGTGKTWLFIVSNLLQNTGSYVVTDTKGSTIKLTGHFMKKKKKDIKVFNTKNPELSLKYNPFAYIKNELDILSITNTIMNATEDIGTNKGDSFWVKAERLFFTAIIGYLFETQHFENINIKHFLDIIIEVRNAENENNNEDEVSDEVDMMFKDLEAKEGNVFAVRQYKKYLTGASKSRSSIILSVCARMSVFDIDVIRNLTSEDQLELNNLANGNSILYIITSDSDRTLDFLNSVLYSQLIQILYKEADNNYGGSFPKPVSLFLDEFKQLRINNFEDIISTNRSRNIPIHILIQATSQLKEAYKESYSSIMGNCDSYLFLGSKEKETLKDLSETLDKATILEKNSSKTYSNNRSVSQNEKNIGRNLLSVGELTKLRQDECIYILRGLSPFKSKKYMTNKHKYYNELYHVKEEFDKKTKEKIINKYNVFDLKEYIKKYEEETNKISFTNSTIVEEYEFIDN</sequence>
<comment type="similarity">
    <text evidence="2">Belongs to the VirD4/TraG family.</text>
</comment>